<dbReference type="RefSeq" id="WP_344538357.1">
    <property type="nucleotide sequence ID" value="NZ_BAAATD010000001.1"/>
</dbReference>
<dbReference type="InterPro" id="IPR050273">
    <property type="entry name" value="GppA/Ppx_hydrolase"/>
</dbReference>
<protein>
    <submittedName>
        <fullName evidence="3">Ppx/GppA phosphatase family protein</fullName>
    </submittedName>
</protein>
<dbReference type="InterPro" id="IPR043129">
    <property type="entry name" value="ATPase_NBD"/>
</dbReference>
<dbReference type="Pfam" id="PF02541">
    <property type="entry name" value="Ppx-GppA"/>
    <property type="match status" value="1"/>
</dbReference>
<dbReference type="PANTHER" id="PTHR30005:SF0">
    <property type="entry name" value="RETROGRADE REGULATION PROTEIN 2"/>
    <property type="match status" value="1"/>
</dbReference>
<organism evidence="3 4">
    <name type="scientific">Actinomadura fulvescens</name>
    <dbReference type="NCBI Taxonomy" id="46160"/>
    <lineage>
        <taxon>Bacteria</taxon>
        <taxon>Bacillati</taxon>
        <taxon>Actinomycetota</taxon>
        <taxon>Actinomycetes</taxon>
        <taxon>Streptosporangiales</taxon>
        <taxon>Thermomonosporaceae</taxon>
        <taxon>Actinomadura</taxon>
    </lineage>
</organism>
<evidence type="ECO:0000313" key="3">
    <source>
        <dbReference type="EMBL" id="GAA2580882.1"/>
    </source>
</evidence>
<reference evidence="3 4" key="1">
    <citation type="journal article" date="2019" name="Int. J. Syst. Evol. Microbiol.">
        <title>The Global Catalogue of Microorganisms (GCM) 10K type strain sequencing project: providing services to taxonomists for standard genome sequencing and annotation.</title>
        <authorList>
            <consortium name="The Broad Institute Genomics Platform"/>
            <consortium name="The Broad Institute Genome Sequencing Center for Infectious Disease"/>
            <person name="Wu L."/>
            <person name="Ma J."/>
        </authorList>
    </citation>
    <scope>NUCLEOTIDE SEQUENCE [LARGE SCALE GENOMIC DNA]</scope>
    <source>
        <strain evidence="3 4">JCM 6833</strain>
    </source>
</reference>
<dbReference type="CDD" id="cd24056">
    <property type="entry name" value="ASKHA_NBD_MtPPX1-like"/>
    <property type="match status" value="1"/>
</dbReference>
<feature type="domain" description="Ppx/GppA phosphatase N-terminal" evidence="2">
    <location>
        <begin position="18"/>
        <end position="301"/>
    </location>
</feature>
<dbReference type="InterPro" id="IPR003695">
    <property type="entry name" value="Ppx_GppA_N"/>
</dbReference>
<dbReference type="SUPFAM" id="SSF53067">
    <property type="entry name" value="Actin-like ATPase domain"/>
    <property type="match status" value="2"/>
</dbReference>
<evidence type="ECO:0000313" key="4">
    <source>
        <dbReference type="Proteomes" id="UP001501509"/>
    </source>
</evidence>
<dbReference type="Gene3D" id="3.30.420.40">
    <property type="match status" value="1"/>
</dbReference>
<comment type="similarity">
    <text evidence="1">Belongs to the GppA/Ppx family.</text>
</comment>
<evidence type="ECO:0000259" key="2">
    <source>
        <dbReference type="Pfam" id="PF02541"/>
    </source>
</evidence>
<proteinExistence type="inferred from homology"/>
<accession>A0ABN3PII6</accession>
<dbReference type="EMBL" id="BAAATD010000001">
    <property type="protein sequence ID" value="GAA2580882.1"/>
    <property type="molecule type" value="Genomic_DNA"/>
</dbReference>
<keyword evidence="4" id="KW-1185">Reference proteome</keyword>
<comment type="caution">
    <text evidence="3">The sequence shown here is derived from an EMBL/GenBank/DDBJ whole genome shotgun (WGS) entry which is preliminary data.</text>
</comment>
<name>A0ABN3PII6_9ACTN</name>
<gene>
    <name evidence="3" type="ORF">GCM10010411_11790</name>
</gene>
<dbReference type="Proteomes" id="UP001501509">
    <property type="component" value="Unassembled WGS sequence"/>
</dbReference>
<sequence>MRTAILDVGSNSAHLKIVDLAAGGPIRTVLSVKRPTRLAEAIQKDGRISRTAVERLVSAVSAAHCIARAERSAELIAFATSAVRDAVNRSDIVDQVTGRTGVDLGFLSGRDEARLTFLAVRAWYGWSAGPLLMADIGGGSLEIATGSGAEAGTALSLPLGAGRLTRDHLPGDPPSRKHVRRLRRFLAAQLSEHLRPGDRGRPKAHAVATSKTFTQLAKLTRDRNPSGYRVLRLKALDEQIPRLAKRTAAERAELKGISHSRARQILAGAMVAEATMTALGLTRIEICPWALREGIALRRLQQLHADAAPINDDIGHLLQPLRDAPAPIRTPARA</sequence>
<evidence type="ECO:0000256" key="1">
    <source>
        <dbReference type="ARBA" id="ARBA00007125"/>
    </source>
</evidence>
<dbReference type="PANTHER" id="PTHR30005">
    <property type="entry name" value="EXOPOLYPHOSPHATASE"/>
    <property type="match status" value="1"/>
</dbReference>
<dbReference type="Gene3D" id="3.30.420.150">
    <property type="entry name" value="Exopolyphosphatase. Domain 2"/>
    <property type="match status" value="1"/>
</dbReference>